<gene>
    <name evidence="1" type="ORF">UFOVP187_37</name>
</gene>
<name>A0A6J7WMN4_9CAUD</name>
<organism evidence="1">
    <name type="scientific">uncultured Caudovirales phage</name>
    <dbReference type="NCBI Taxonomy" id="2100421"/>
    <lineage>
        <taxon>Viruses</taxon>
        <taxon>Duplodnaviria</taxon>
        <taxon>Heunggongvirae</taxon>
        <taxon>Uroviricota</taxon>
        <taxon>Caudoviricetes</taxon>
        <taxon>Peduoviridae</taxon>
        <taxon>Maltschvirus</taxon>
        <taxon>Maltschvirus maltsch</taxon>
    </lineage>
</organism>
<proteinExistence type="predicted"/>
<evidence type="ECO:0000313" key="1">
    <source>
        <dbReference type="EMBL" id="CAB5212629.1"/>
    </source>
</evidence>
<protein>
    <submittedName>
        <fullName evidence="1">Uncharacterized protein</fullName>
    </submittedName>
</protein>
<accession>A0A6J7WMN4</accession>
<reference evidence="1" key="1">
    <citation type="submission" date="2020-05" db="EMBL/GenBank/DDBJ databases">
        <authorList>
            <person name="Chiriac C."/>
            <person name="Salcher M."/>
            <person name="Ghai R."/>
            <person name="Kavagutti S V."/>
        </authorList>
    </citation>
    <scope>NUCLEOTIDE SEQUENCE</scope>
</reference>
<dbReference type="EMBL" id="LR798237">
    <property type="protein sequence ID" value="CAB5212629.1"/>
    <property type="molecule type" value="Genomic_DNA"/>
</dbReference>
<sequence>MENNELIPYEEEMDMEKIPEPKEEVVRAKGGRKTTGSQSLQRLNEAVEMVLYQNLTHDQFVKEYPKRYGVSENMAKQVWVKVKAVLKERAELKQDEIIANQVSRYMDLLQRAREDGNKRVERETLWDMSRIMGLDQRKVDITSDGLPLDIKINLSNNPKDFGVGN</sequence>